<sequence>MTMEMKDGVAAGAERLNAVIAWWGLPSATHPDAIDKNFKRWLTFATDVQKVVADAYGAEVKTGIDRADRVGQWFQAFMLCRQPNDFLAAQSQLVAVLHESASHRAKRLSDVTQSLHECCASMARDTADDFREQVSESEQPAAKAARPRASQA</sequence>
<evidence type="ECO:0000313" key="3">
    <source>
        <dbReference type="Proteomes" id="UP001163882"/>
    </source>
</evidence>
<dbReference type="RefSeq" id="WP_264227011.1">
    <property type="nucleotide sequence ID" value="NZ_CP107716.1"/>
</dbReference>
<reference evidence="2" key="1">
    <citation type="submission" date="2022-10" db="EMBL/GenBank/DDBJ databases">
        <title>YIM 151497 complete genome.</title>
        <authorList>
            <person name="Chen X."/>
        </authorList>
    </citation>
    <scope>NUCLEOTIDE SEQUENCE</scope>
    <source>
        <strain evidence="2">YIM 151497</strain>
    </source>
</reference>
<feature type="compositionally biased region" description="Low complexity" evidence="1">
    <location>
        <begin position="139"/>
        <end position="152"/>
    </location>
</feature>
<evidence type="ECO:0000313" key="2">
    <source>
        <dbReference type="EMBL" id="UYQ73426.1"/>
    </source>
</evidence>
<feature type="region of interest" description="Disordered" evidence="1">
    <location>
        <begin position="129"/>
        <end position="152"/>
    </location>
</feature>
<evidence type="ECO:0008006" key="4">
    <source>
        <dbReference type="Google" id="ProtNLM"/>
    </source>
</evidence>
<dbReference type="Proteomes" id="UP001163882">
    <property type="component" value="Chromosome"/>
</dbReference>
<evidence type="ECO:0000256" key="1">
    <source>
        <dbReference type="SAM" id="MobiDB-lite"/>
    </source>
</evidence>
<organism evidence="2 3">
    <name type="scientific">Pelagibacterium flavum</name>
    <dbReference type="NCBI Taxonomy" id="2984530"/>
    <lineage>
        <taxon>Bacteria</taxon>
        <taxon>Pseudomonadati</taxon>
        <taxon>Pseudomonadota</taxon>
        <taxon>Alphaproteobacteria</taxon>
        <taxon>Hyphomicrobiales</taxon>
        <taxon>Devosiaceae</taxon>
        <taxon>Pelagibacterium</taxon>
    </lineage>
</organism>
<proteinExistence type="predicted"/>
<gene>
    <name evidence="2" type="ORF">OF122_06610</name>
</gene>
<name>A0ABY6IS21_9HYPH</name>
<dbReference type="EMBL" id="CP107716">
    <property type="protein sequence ID" value="UYQ73426.1"/>
    <property type="molecule type" value="Genomic_DNA"/>
</dbReference>
<accession>A0ABY6IS21</accession>
<protein>
    <recommendedName>
        <fullName evidence="4">Phasin domain-containing protein</fullName>
    </recommendedName>
</protein>
<keyword evidence="3" id="KW-1185">Reference proteome</keyword>